<feature type="domain" description="Uncharacterized protein TP-0789" evidence="1">
    <location>
        <begin position="151"/>
        <end position="260"/>
    </location>
</feature>
<gene>
    <name evidence="2" type="ORF">BDD14_5781</name>
</gene>
<organism evidence="2 3">
    <name type="scientific">Edaphobacter modestus</name>
    <dbReference type="NCBI Taxonomy" id="388466"/>
    <lineage>
        <taxon>Bacteria</taxon>
        <taxon>Pseudomonadati</taxon>
        <taxon>Acidobacteriota</taxon>
        <taxon>Terriglobia</taxon>
        <taxon>Terriglobales</taxon>
        <taxon>Acidobacteriaceae</taxon>
        <taxon>Edaphobacter</taxon>
    </lineage>
</organism>
<dbReference type="CDD" id="cd16329">
    <property type="entry name" value="LolA_like"/>
    <property type="match status" value="1"/>
</dbReference>
<name>A0A4Q7YEV4_9BACT</name>
<dbReference type="EMBL" id="SHKW01000002">
    <property type="protein sequence ID" value="RZU35690.1"/>
    <property type="molecule type" value="Genomic_DNA"/>
</dbReference>
<comment type="caution">
    <text evidence="2">The sequence shown here is derived from an EMBL/GenBank/DDBJ whole genome shotgun (WGS) entry which is preliminary data.</text>
</comment>
<proteinExistence type="predicted"/>
<dbReference type="AlphaFoldDB" id="A0A4Q7YEV4"/>
<protein>
    <submittedName>
        <fullName evidence="2">Outer membrane lipoprotein-sorting protein</fullName>
    </submittedName>
</protein>
<dbReference type="RefSeq" id="WP_165420339.1">
    <property type="nucleotide sequence ID" value="NZ_SHKW01000002.1"/>
</dbReference>
<dbReference type="Proteomes" id="UP000292958">
    <property type="component" value="Unassembled WGS sequence"/>
</dbReference>
<sequence length="291" mass="32494">MTFLHRVVTLSRSGKFGRYPEARCGRYAFGTIQASIVLLMLFSLVDPSRTFAANPDLETALTGSRKRIERLDYRVTGRLTRVEGNGTRTSYKVAAKAHWFPDGLRLLCEISAPASAKTSLLLHMSVNGHVSIEAVLPGETTASVLPFERWNDRLVGTDFSYEDMVESWFFWKNQELLAPERCGARDCFVLKSMSGAQDRTYYDSVTSWIDRGIFFPVHVVKTLRGTGGQKEFIYYGLRQIDGIWSASRVEANLQGKPGSSMLVIERGSGRAKLGLKDFDVSQSSAQGKKVK</sequence>
<accession>A0A4Q7YEV4</accession>
<evidence type="ECO:0000259" key="1">
    <source>
        <dbReference type="Pfam" id="PF17131"/>
    </source>
</evidence>
<evidence type="ECO:0000313" key="3">
    <source>
        <dbReference type="Proteomes" id="UP000292958"/>
    </source>
</evidence>
<dbReference type="InterPro" id="IPR033399">
    <property type="entry name" value="TP_0789-like"/>
</dbReference>
<keyword evidence="3" id="KW-1185">Reference proteome</keyword>
<reference evidence="2 3" key="1">
    <citation type="submission" date="2019-02" db="EMBL/GenBank/DDBJ databases">
        <title>Genomic Encyclopedia of Archaeal and Bacterial Type Strains, Phase II (KMG-II): from individual species to whole genera.</title>
        <authorList>
            <person name="Goeker M."/>
        </authorList>
    </citation>
    <scope>NUCLEOTIDE SEQUENCE [LARGE SCALE GENOMIC DNA]</scope>
    <source>
        <strain evidence="2 3">DSM 18101</strain>
    </source>
</reference>
<keyword evidence="2" id="KW-0449">Lipoprotein</keyword>
<dbReference type="Gene3D" id="2.50.20.10">
    <property type="entry name" value="Lipoprotein localisation LolA/LolB/LppX"/>
    <property type="match status" value="1"/>
</dbReference>
<evidence type="ECO:0000313" key="2">
    <source>
        <dbReference type="EMBL" id="RZU35690.1"/>
    </source>
</evidence>
<dbReference type="Pfam" id="PF17131">
    <property type="entry name" value="LolA_like"/>
    <property type="match status" value="1"/>
</dbReference>